<dbReference type="GO" id="GO:0005634">
    <property type="term" value="C:nucleus"/>
    <property type="evidence" value="ECO:0007669"/>
    <property type="project" value="UniProtKB-SubCell"/>
</dbReference>
<keyword evidence="10" id="KW-1185">Reference proteome</keyword>
<sequence>MSKLSFRARALDPSKQMPIFLAEELPDLPEYSAINRAVPQMPSGMEKEEESEHHLQRAICTGLIIPTPEVYSTDVEFYDKSCPPNFRMPRQLIHMQPLGLEQDVPEYDMDSEDELWINQQRKRLDLTPLKFEQMMDRLEKSSGQTVVTLNEAKALLKQDDEVSIAVYDYWLNKRLKMQHPLILAVKTENRPGASSNNPYLAFRRRTEKMQTRKNRKNDETSYEKMLKLRRDLQRATTVLEMVKRREKTKREQLHLSIEIFEKRVQLKDFSGALLSELSATLKNTRPAFAPLYANQYSHHHHSSSSGATPTAVVPGASSSAAGLNNVMGSAGGLLTSVSNVSAGGGASHLYSSASQYLNSANIAMDALNTGSRKEKRQYKKRKHKIPRDKQQLQQQQQYLAGIGVMPASASSTAAGLVGSTSMTGSAVHHGHHHHLPHHLHPLHRQSSSPAPNESNIETEEEDLAHKVGSESEEEAPFAFRRKQGCDYLRTRTRTGNWSWEPKEENGYGDNKYRFTLTSIRHPRARCIGFARRRLGRGGRVLLDRVTTNFDDFWSQLDYTILETPHTPNENANKAALKKPASPPTVVDLPRNAIATGVGSSLSSSSAAPAIAIKKEFNEFGAIDNKDNRKQVLRDTDYLYFSENRIEPKNEECNEMETDQYDGFQISRDTQYQSYLSVSRAVSGHQKLPSSTSEPDVKEQQQTVMKLMQRKFLLKLSKSLSVDSNSTSDNKDSIKLSAACQSNTTSCQMQSNNEIKQENISSDKGEDVEQHTQLNKISHRINNTLVTLAGEVHANTINHNHISSSSINSSSNFNNRNLSCSGRISNLSDKYNVIKTEVPPSMEATKASSVQLLDPSERRFIKQEQIDMTVSLASADDSNEPLSSIQKMTCGSISSHTDIVEDEENVNLAQLSNLIKHTVKKEISEYGQYPSNLEASSIHKSKQSSRGTDFATFKQYDEEDDCTISTLNQMPDVVRVENLKRARVRKVRTNSAAGLKGVNILIEEVAAASNVSDQEEEMAMIGSLSPSSSQRLDVCNELLSEIRRDWLHFRPKTPTETEKQDPWSLDLEGKLEARIPVVSWSQQSPIAVEMIREPLESKKHKEDEKSIWKAGVDKDSLFITSSFKYDDLEPDAQLLPHSYIADFTRSGSKSPEAQNHPTNACLDFNLSGDSLNDINLLGDGDDADMLDNILQEVQIDDIKTLNQATNFWNGILDGEAVDAEVVGDVETAAGLLEGIDEAKKSGDKSSSGGKRCQHNKGKGGKRSCALLMPVGCSSFTTTALNNETLRDDCFFHKEQTKPKTPAIDDAAPEEIVEIKAEPVEVKVEVPVTNSDSFPTLPPPPPPPALVSQSMRRPTLAITTTNTTKIPSAAPVLNVHQNKANEATIEHHTGIVVQQQLRLPQQQQQQQQQQYLGSQPTTAAAPVTIVSTAVTLATTNPSLQQTQQQQFTTSAATIQVLQQQQPATQQIRNVTIQQLHQLQLQQQRKIQLQQQQHQKLLMQRDTNVLAQYVPSSVHSATTTSSPASTMLRQPSLTPIGTTSAANSATAGQMIYTTTSSGEVIAAAGSPKIYLQKAPASGTASHSQVNIINTSSGQLTVQNIASVQHLTATGSGANTSGGGSLIVATAARNAVQQLAQQQQQQLVNQPIVWRQIGSTNVSTAPTGIMAATASTSADGSGSKIVWASRPAAKRHLNDINKLLLNRKLSQRKIVAQQQQHLQDDDLTVNVLSSGQEVTTPTTTNITYATNQQQQQPQRQHQLHKVQIGPQGMAHALLRGRIGNNQAIFTNMRTLPIAVSTSGSAVVNSSPSGSANNIQVLSGSGNSNSNLNISNNGTSGAINNSNHTLSAESSGNNQDVLMNSNVTTVGNPASAVSTISGLGGKDVKSVVVELTANSNANNGPCMANNNAPNGNNILTSSSSISIANTSSNGNSSNSNNSNATTPMLTTNNTTINRIKAKMDDDMISFFCENVHTTTIIR</sequence>
<feature type="compositionally biased region" description="Polar residues" evidence="7">
    <location>
        <begin position="1833"/>
        <end position="1852"/>
    </location>
</feature>
<evidence type="ECO:0000256" key="3">
    <source>
        <dbReference type="ARBA" id="ARBA00023015"/>
    </source>
</evidence>
<proteinExistence type="inferred from homology"/>
<feature type="compositionally biased region" description="Basic residues" evidence="7">
    <location>
        <begin position="1250"/>
        <end position="1260"/>
    </location>
</feature>
<name>A0A1A9WQS1_9MUSC</name>
<feature type="region of interest" description="Disordered" evidence="7">
    <location>
        <begin position="1920"/>
        <end position="1941"/>
    </location>
</feature>
<dbReference type="PANTHER" id="PTHR14898">
    <property type="entry name" value="ENHANCER OF POLYCOMB"/>
    <property type="match status" value="1"/>
</dbReference>
<evidence type="ECO:0000256" key="7">
    <source>
        <dbReference type="SAM" id="MobiDB-lite"/>
    </source>
</evidence>
<keyword evidence="5 6" id="KW-0539">Nucleus</keyword>
<feature type="compositionally biased region" description="Basic residues" evidence="7">
    <location>
        <begin position="428"/>
        <end position="443"/>
    </location>
</feature>
<dbReference type="STRING" id="37001.A0A1A9WQS1"/>
<dbReference type="InterPro" id="IPR019542">
    <property type="entry name" value="Enhancer_polycomb-like_N"/>
</dbReference>
<evidence type="ECO:0000256" key="4">
    <source>
        <dbReference type="ARBA" id="ARBA00023163"/>
    </source>
</evidence>
<feature type="compositionally biased region" description="Polar residues" evidence="7">
    <location>
        <begin position="444"/>
        <end position="455"/>
    </location>
</feature>
<feature type="region of interest" description="Disordered" evidence="7">
    <location>
        <begin position="367"/>
        <end position="391"/>
    </location>
</feature>
<evidence type="ECO:0000256" key="5">
    <source>
        <dbReference type="ARBA" id="ARBA00023242"/>
    </source>
</evidence>
<reference evidence="10" key="1">
    <citation type="submission" date="2014-03" db="EMBL/GenBank/DDBJ databases">
        <authorList>
            <person name="Aksoy S."/>
            <person name="Warren W."/>
            <person name="Wilson R.K."/>
        </authorList>
    </citation>
    <scope>NUCLEOTIDE SEQUENCE [LARGE SCALE GENOMIC DNA]</scope>
    <source>
        <strain evidence="10">IAEA</strain>
    </source>
</reference>
<dbReference type="VEuPathDB" id="VectorBase:GBRI028555"/>
<dbReference type="EnsemblMetazoa" id="GBRI028555-RA">
    <property type="protein sequence ID" value="GBRI028555-PA"/>
    <property type="gene ID" value="GBRI028555"/>
</dbReference>
<comment type="subcellular location">
    <subcellularLocation>
        <location evidence="1 6">Nucleus</location>
    </subcellularLocation>
</comment>
<feature type="region of interest" description="Disordered" evidence="7">
    <location>
        <begin position="1237"/>
        <end position="1260"/>
    </location>
</feature>
<evidence type="ECO:0000256" key="1">
    <source>
        <dbReference type="ARBA" id="ARBA00004123"/>
    </source>
</evidence>
<dbReference type="GO" id="GO:0035267">
    <property type="term" value="C:NuA4 histone acetyltransferase complex"/>
    <property type="evidence" value="ECO:0007669"/>
    <property type="project" value="InterPro"/>
</dbReference>
<dbReference type="InterPro" id="IPR024943">
    <property type="entry name" value="Enhancer_polycomb"/>
</dbReference>
<dbReference type="Pfam" id="PF10513">
    <property type="entry name" value="EPL1"/>
    <property type="match status" value="1"/>
</dbReference>
<reference evidence="9" key="2">
    <citation type="submission" date="2020-05" db="UniProtKB">
        <authorList>
            <consortium name="EnsemblMetazoa"/>
        </authorList>
    </citation>
    <scope>IDENTIFICATION</scope>
    <source>
        <strain evidence="9">IAEA</strain>
    </source>
</reference>
<organism evidence="9 10">
    <name type="scientific">Glossina brevipalpis</name>
    <dbReference type="NCBI Taxonomy" id="37001"/>
    <lineage>
        <taxon>Eukaryota</taxon>
        <taxon>Metazoa</taxon>
        <taxon>Ecdysozoa</taxon>
        <taxon>Arthropoda</taxon>
        <taxon>Hexapoda</taxon>
        <taxon>Insecta</taxon>
        <taxon>Pterygota</taxon>
        <taxon>Neoptera</taxon>
        <taxon>Endopterygota</taxon>
        <taxon>Diptera</taxon>
        <taxon>Brachycera</taxon>
        <taxon>Muscomorpha</taxon>
        <taxon>Hippoboscoidea</taxon>
        <taxon>Glossinidae</taxon>
        <taxon>Glossina</taxon>
    </lineage>
</organism>
<evidence type="ECO:0000256" key="2">
    <source>
        <dbReference type="ARBA" id="ARBA00008035"/>
    </source>
</evidence>
<keyword evidence="4 6" id="KW-0804">Transcription</keyword>
<protein>
    <recommendedName>
        <fullName evidence="6">Enhancer of polycomb-like protein</fullName>
    </recommendedName>
</protein>
<evidence type="ECO:0000313" key="10">
    <source>
        <dbReference type="Proteomes" id="UP000091820"/>
    </source>
</evidence>
<feature type="compositionally biased region" description="Basic residues" evidence="7">
    <location>
        <begin position="373"/>
        <end position="386"/>
    </location>
</feature>
<accession>A0A1A9WQS1</accession>
<feature type="region of interest" description="Disordered" evidence="7">
    <location>
        <begin position="297"/>
        <end position="316"/>
    </location>
</feature>
<feature type="region of interest" description="Disordered" evidence="7">
    <location>
        <begin position="1829"/>
        <end position="1852"/>
    </location>
</feature>
<feature type="domain" description="Enhancer of polycomb-like N-terminal" evidence="8">
    <location>
        <begin position="7"/>
        <end position="140"/>
    </location>
</feature>
<evidence type="ECO:0000313" key="9">
    <source>
        <dbReference type="EnsemblMetazoa" id="GBRI028555-PA"/>
    </source>
</evidence>
<evidence type="ECO:0000259" key="8">
    <source>
        <dbReference type="Pfam" id="PF10513"/>
    </source>
</evidence>
<keyword evidence="3 6" id="KW-0805">Transcription regulation</keyword>
<dbReference type="GO" id="GO:0006357">
    <property type="term" value="P:regulation of transcription by RNA polymerase II"/>
    <property type="evidence" value="ECO:0007669"/>
    <property type="project" value="InterPro"/>
</dbReference>
<comment type="similarity">
    <text evidence="2 6">Belongs to the enhancer of polycomb family.</text>
</comment>
<feature type="region of interest" description="Disordered" evidence="7">
    <location>
        <begin position="424"/>
        <end position="475"/>
    </location>
</feature>
<dbReference type="Proteomes" id="UP000091820">
    <property type="component" value="Unassembled WGS sequence"/>
</dbReference>
<evidence type="ECO:0000256" key="6">
    <source>
        <dbReference type="RuleBase" id="RU361124"/>
    </source>
</evidence>